<dbReference type="EMBL" id="VBOS01000350">
    <property type="protein sequence ID" value="TMQ51854.1"/>
    <property type="molecule type" value="Genomic_DNA"/>
</dbReference>
<keyword evidence="1" id="KW-0802">TPR repeat</keyword>
<reference evidence="3 4" key="1">
    <citation type="journal article" date="2019" name="Nat. Microbiol.">
        <title>Mediterranean grassland soil C-N compound turnover is dependent on rainfall and depth, and is mediated by genomically divergent microorganisms.</title>
        <authorList>
            <person name="Diamond S."/>
            <person name="Andeer P.F."/>
            <person name="Li Z."/>
            <person name="Crits-Christoph A."/>
            <person name="Burstein D."/>
            <person name="Anantharaman K."/>
            <person name="Lane K.R."/>
            <person name="Thomas B.C."/>
            <person name="Pan C."/>
            <person name="Northen T.R."/>
            <person name="Banfield J.F."/>
        </authorList>
    </citation>
    <scope>NUCLEOTIDE SEQUENCE [LARGE SCALE GENOMIC DNA]</scope>
    <source>
        <strain evidence="3">WS_2</strain>
    </source>
</reference>
<gene>
    <name evidence="3" type="ORF">E6K72_09855</name>
</gene>
<dbReference type="InterPro" id="IPR011990">
    <property type="entry name" value="TPR-like_helical_dom_sf"/>
</dbReference>
<dbReference type="PANTHER" id="PTHR10098">
    <property type="entry name" value="RAPSYN-RELATED"/>
    <property type="match status" value="1"/>
</dbReference>
<feature type="non-terminal residue" evidence="3">
    <location>
        <position position="484"/>
    </location>
</feature>
<dbReference type="SMART" id="SM00028">
    <property type="entry name" value="TPR"/>
    <property type="match status" value="5"/>
</dbReference>
<dbReference type="GO" id="GO:0042802">
    <property type="term" value="F:identical protein binding"/>
    <property type="evidence" value="ECO:0007669"/>
    <property type="project" value="InterPro"/>
</dbReference>
<protein>
    <submittedName>
        <fullName evidence="3">Tetratricopeptide repeat protein</fullName>
    </submittedName>
</protein>
<accession>A0A538SKF3</accession>
<dbReference type="Pfam" id="PF07721">
    <property type="entry name" value="TPR_4"/>
    <property type="match status" value="1"/>
</dbReference>
<dbReference type="InterPro" id="IPR011717">
    <property type="entry name" value="TPR-4"/>
</dbReference>
<feature type="repeat" description="TPR" evidence="1">
    <location>
        <begin position="314"/>
        <end position="347"/>
    </location>
</feature>
<dbReference type="PROSITE" id="PS50005">
    <property type="entry name" value="TPR"/>
    <property type="match status" value="1"/>
</dbReference>
<dbReference type="SUPFAM" id="SSF48452">
    <property type="entry name" value="TPR-like"/>
    <property type="match status" value="3"/>
</dbReference>
<organism evidence="3 4">
    <name type="scientific">Eiseniibacteriota bacterium</name>
    <dbReference type="NCBI Taxonomy" id="2212470"/>
    <lineage>
        <taxon>Bacteria</taxon>
        <taxon>Candidatus Eiseniibacteriota</taxon>
    </lineage>
</organism>
<sequence length="484" mass="52822">MRWPRIPITVTLAIFPLLAPSQLRAQPYARFDVPDSALARTLVAGRTDYENQWNALLVAGLRASLARTDSAARLAALARRVAKAEPQAIGSRIGLDALALRSRWNVAQSGMRVHAAVSESLATAARAVRDFASADLHYASALADYRALSEKRREAWVVGGMAAGALLSRRLARAESLYVEALELRRRLGDPRMLGNTLNDLGQVYYQLGRLDDAHRLLDEAYAVRVQSGQRAAVWNTLSFLGLTLAGLGKPDSAARRFDEALEITVSQGDSGRTFDVLANLASLLMDQDDPRALSVSERALVIARARGDAVRESRIHHNLADFLRRSGRYSEAIERYRLAIRLREDDPTELAVSLNGLGGTCQQVGDPERARRHLDRALTIADSLDNRSIRSAILVTQAMVSDDLGDRADANRRAARALEDAMAAGDSGRVHDACETLGALAVESGDLASALRFRERTLEAGAHLDAERHAADVLNLGHVRHMQ</sequence>
<dbReference type="Gene3D" id="1.25.40.10">
    <property type="entry name" value="Tetratricopeptide repeat domain"/>
    <property type="match status" value="2"/>
</dbReference>
<feature type="signal peptide" evidence="2">
    <location>
        <begin position="1"/>
        <end position="25"/>
    </location>
</feature>
<dbReference type="Proteomes" id="UP000317716">
    <property type="component" value="Unassembled WGS sequence"/>
</dbReference>
<evidence type="ECO:0000256" key="1">
    <source>
        <dbReference type="PROSITE-ProRule" id="PRU00339"/>
    </source>
</evidence>
<evidence type="ECO:0000256" key="2">
    <source>
        <dbReference type="SAM" id="SignalP"/>
    </source>
</evidence>
<feature type="chain" id="PRO_5022067089" evidence="2">
    <location>
        <begin position="26"/>
        <end position="484"/>
    </location>
</feature>
<keyword evidence="2" id="KW-0732">Signal</keyword>
<dbReference type="InterPro" id="IPR019734">
    <property type="entry name" value="TPR_rpt"/>
</dbReference>
<comment type="caution">
    <text evidence="3">The sequence shown here is derived from an EMBL/GenBank/DDBJ whole genome shotgun (WGS) entry which is preliminary data.</text>
</comment>
<evidence type="ECO:0000313" key="4">
    <source>
        <dbReference type="Proteomes" id="UP000317716"/>
    </source>
</evidence>
<evidence type="ECO:0000313" key="3">
    <source>
        <dbReference type="EMBL" id="TMQ51854.1"/>
    </source>
</evidence>
<proteinExistence type="predicted"/>
<name>A0A538SKF3_UNCEI</name>
<dbReference type="AlphaFoldDB" id="A0A538SKF3"/>
<dbReference type="Pfam" id="PF13424">
    <property type="entry name" value="TPR_12"/>
    <property type="match status" value="2"/>
</dbReference>